<organism evidence="3">
    <name type="scientific">hydrothermal vent metagenome</name>
    <dbReference type="NCBI Taxonomy" id="652676"/>
    <lineage>
        <taxon>unclassified sequences</taxon>
        <taxon>metagenomes</taxon>
        <taxon>ecological metagenomes</taxon>
    </lineage>
</organism>
<dbReference type="EMBL" id="UOFT01000025">
    <property type="protein sequence ID" value="VAW92434.1"/>
    <property type="molecule type" value="Genomic_DNA"/>
</dbReference>
<keyword evidence="3" id="KW-0378">Hydrolase</keyword>
<proteinExistence type="predicted"/>
<evidence type="ECO:0000259" key="2">
    <source>
        <dbReference type="Pfam" id="PF21986"/>
    </source>
</evidence>
<dbReference type="Pfam" id="PF21986">
    <property type="entry name" value="AH_C"/>
    <property type="match status" value="1"/>
</dbReference>
<accession>A0A3B1AEX4</accession>
<name>A0A3B1AEX4_9ZZZZ</name>
<dbReference type="NCBIfam" id="NF006043">
    <property type="entry name" value="PRK08186.1"/>
    <property type="match status" value="1"/>
</dbReference>
<protein>
    <submittedName>
        <fullName evidence="3">Allophanate hydrolase</fullName>
        <ecNumber evidence="3">3.5.1.54</ecNumber>
    </submittedName>
</protein>
<sequence>MSASTMNMTIASLLKAYRAKTLSPVQVVKELLIRCADYDDHNIWITRLTIEQIQQYLDKLEGHSPDSLPLYGIPFAIKDNIDLAGIPTTAACPEYLYCPEKSAFVVEQLINAGAIPIGKTNMDQFATGLVGVRSPAPWGPCKNAFNKAYISGGSSSGSSVAVSLGLVSFSLGTDTAGSGRVPAAFNNLVGLKPSKGLLSMTGVVPACRSLDCVSIFALTTDDANVVFEQAAVFDHADAYARKNSFNNNHRHYQNTEGCFSFAVPKQSQLQFFKNDNAEKLFKASVKTLESLGGVKTEIDFSPFLDAARLLYEGPWVAERYAAIENLITEKPQALLPVINTIIGGAVDKTAVDAFKAGYKLQHYKSITKKILSAVDVLITPTVGTIYKIDEVENDPVQLNNNLGFYTNYMNLLDYSCVAAPSGFLDNGLPWGISFVGAALQDRKLLSLANRFQQQLKLLLGATDLTLDVSTAKGLSATEQISVIVCGAHLTSLPLNWQLSERGAILQECTTTAKAYRMYALAGGPPYRPGLIRDEVKGAAIEIEIWTIPEENFGSFVAAIPAPLGVGKVETNDGRWLTGFICEAYAIQDAKEITGCGSWREHIRTM</sequence>
<feature type="domain" description="Amidase" evidence="1">
    <location>
        <begin position="27"/>
        <end position="445"/>
    </location>
</feature>
<dbReference type="NCBIfam" id="TIGR02713">
    <property type="entry name" value="allophanate_hyd"/>
    <property type="match status" value="1"/>
</dbReference>
<dbReference type="InterPro" id="IPR036928">
    <property type="entry name" value="AS_sf"/>
</dbReference>
<feature type="domain" description="Allophanate hydrolase C-terminal" evidence="2">
    <location>
        <begin position="481"/>
        <end position="602"/>
    </location>
</feature>
<dbReference type="PANTHER" id="PTHR11895">
    <property type="entry name" value="TRANSAMIDASE"/>
    <property type="match status" value="1"/>
</dbReference>
<reference evidence="3" key="1">
    <citation type="submission" date="2018-06" db="EMBL/GenBank/DDBJ databases">
        <authorList>
            <person name="Zhirakovskaya E."/>
        </authorList>
    </citation>
    <scope>NUCLEOTIDE SEQUENCE</scope>
</reference>
<dbReference type="InterPro" id="IPR000120">
    <property type="entry name" value="Amidase"/>
</dbReference>
<dbReference type="InterPro" id="IPR014085">
    <property type="entry name" value="Allophanate_hydrolase"/>
</dbReference>
<dbReference type="AlphaFoldDB" id="A0A3B1AEX4"/>
<dbReference type="Gene3D" id="3.90.1300.10">
    <property type="entry name" value="Amidase signature (AS) domain"/>
    <property type="match status" value="1"/>
</dbReference>
<dbReference type="PANTHER" id="PTHR11895:SF169">
    <property type="entry name" value="GLUTAMYL-TRNA(GLN) AMIDOTRANSFERASE"/>
    <property type="match status" value="1"/>
</dbReference>
<dbReference type="Pfam" id="PF01425">
    <property type="entry name" value="Amidase"/>
    <property type="match status" value="1"/>
</dbReference>
<dbReference type="InterPro" id="IPR023631">
    <property type="entry name" value="Amidase_dom"/>
</dbReference>
<dbReference type="InterPro" id="IPR053844">
    <property type="entry name" value="AH_C"/>
</dbReference>
<evidence type="ECO:0000313" key="3">
    <source>
        <dbReference type="EMBL" id="VAW92434.1"/>
    </source>
</evidence>
<gene>
    <name evidence="3" type="ORF">MNBD_GAMMA23-405</name>
</gene>
<evidence type="ECO:0000259" key="1">
    <source>
        <dbReference type="Pfam" id="PF01425"/>
    </source>
</evidence>
<dbReference type="Gene3D" id="1.20.58.1700">
    <property type="match status" value="1"/>
</dbReference>
<dbReference type="GO" id="GO:0004039">
    <property type="term" value="F:allophanate hydrolase activity"/>
    <property type="evidence" value="ECO:0007669"/>
    <property type="project" value="UniProtKB-EC"/>
</dbReference>
<dbReference type="Gene3D" id="3.10.490.10">
    <property type="entry name" value="Gamma-glutamyl cyclotransferase-like"/>
    <property type="match status" value="1"/>
</dbReference>
<dbReference type="EC" id="3.5.1.54" evidence="3"/>
<dbReference type="SUPFAM" id="SSF75304">
    <property type="entry name" value="Amidase signature (AS) enzymes"/>
    <property type="match status" value="1"/>
</dbReference>